<name>A0AA41KGK1_9EURY</name>
<accession>A0AA41KGK1</accession>
<dbReference type="Pfam" id="PF05402">
    <property type="entry name" value="PqqD"/>
    <property type="match status" value="1"/>
</dbReference>
<protein>
    <submittedName>
        <fullName evidence="1">PqqD family protein</fullName>
    </submittedName>
</protein>
<dbReference type="EMBL" id="JAHQXE010000001">
    <property type="protein sequence ID" value="MBV0900761.1"/>
    <property type="molecule type" value="Genomic_DNA"/>
</dbReference>
<dbReference type="Gene3D" id="1.10.10.1150">
    <property type="entry name" value="Coenzyme PQQ synthesis protein D (PqqD)"/>
    <property type="match status" value="1"/>
</dbReference>
<keyword evidence="2" id="KW-1185">Reference proteome</keyword>
<comment type="caution">
    <text evidence="1">The sequence shown here is derived from an EMBL/GenBank/DDBJ whole genome shotgun (WGS) entry which is preliminary data.</text>
</comment>
<evidence type="ECO:0000313" key="2">
    <source>
        <dbReference type="Proteomes" id="UP001166304"/>
    </source>
</evidence>
<dbReference type="Proteomes" id="UP001166304">
    <property type="component" value="Unassembled WGS sequence"/>
</dbReference>
<organism evidence="1 2">
    <name type="scientific">Haloarcula salina</name>
    <dbReference type="NCBI Taxonomy" id="1429914"/>
    <lineage>
        <taxon>Archaea</taxon>
        <taxon>Methanobacteriati</taxon>
        <taxon>Methanobacteriota</taxon>
        <taxon>Stenosarchaea group</taxon>
        <taxon>Halobacteria</taxon>
        <taxon>Halobacteriales</taxon>
        <taxon>Haloarculaceae</taxon>
        <taxon>Haloarcula</taxon>
    </lineage>
</organism>
<gene>
    <name evidence="1" type="ORF">KTS37_03075</name>
</gene>
<sequence length="98" mass="10530">MVTIETGTTVVATDDCVATAVDDEVIVLNSETGMYQGLTGVGPDIWRLVQEPTEFDEIVSALVAEYDVDRARCASDVSDFLETLATSRLVETDANAAR</sequence>
<dbReference type="InterPro" id="IPR008792">
    <property type="entry name" value="PQQD"/>
</dbReference>
<evidence type="ECO:0000313" key="1">
    <source>
        <dbReference type="EMBL" id="MBV0900761.1"/>
    </source>
</evidence>
<proteinExistence type="predicted"/>
<dbReference type="AlphaFoldDB" id="A0AA41KGK1"/>
<dbReference type="InterPro" id="IPR041881">
    <property type="entry name" value="PqqD_sf"/>
</dbReference>
<reference evidence="1" key="1">
    <citation type="submission" date="2021-06" db="EMBL/GenBank/DDBJ databases">
        <title>New haloarchaea isolates fom saline soil.</title>
        <authorList>
            <person name="Duran-Viseras A."/>
            <person name="Sanchez-Porro C.S."/>
            <person name="Ventosa A."/>
        </authorList>
    </citation>
    <scope>NUCLEOTIDE SEQUENCE</scope>
    <source>
        <strain evidence="1">JCM 18369</strain>
    </source>
</reference>
<dbReference type="RefSeq" id="WP_162411959.1">
    <property type="nucleotide sequence ID" value="NZ_JAHQXE010000001.1"/>
</dbReference>